<organism evidence="1 2">
    <name type="scientific">Acaulospora colombiana</name>
    <dbReference type="NCBI Taxonomy" id="27376"/>
    <lineage>
        <taxon>Eukaryota</taxon>
        <taxon>Fungi</taxon>
        <taxon>Fungi incertae sedis</taxon>
        <taxon>Mucoromycota</taxon>
        <taxon>Glomeromycotina</taxon>
        <taxon>Glomeromycetes</taxon>
        <taxon>Diversisporales</taxon>
        <taxon>Acaulosporaceae</taxon>
        <taxon>Acaulospora</taxon>
    </lineage>
</organism>
<keyword evidence="2" id="KW-1185">Reference proteome</keyword>
<sequence>MAVLLSTSSALLLCESIGSIPGNEGFSYKIEYTKLSQVLISSKFFRSLVHVFLYASLESIIIASLVLSAQSLDSLFVISLGTSCGIGIYPDLGQVCTQSLGSENSPYGDRWMIMTAGLVVTLIIVIPMTWMNLSNNSRIQIAWIITTIHHGLDPSRIPFIGKDQSQVVGGVLFNYAFITSVPSVVSELKRDVSIKRLIWTVVLITTTFYLSLGILGAASYQIETSTSIIAIIRKVELQNGIAEVATYMFPFLLLFSIPVYAIVLRYNLMRSGLCKTESSSILVSLLPWILVIPLQTGHWLSLFTNWTTIIFICSSNFIIPFWLYILSQRRDAYPPEMPISPMTKVYSINTDEEVASVSKSFRAFACCERKKKKEERKGEEKKDGIKEEDEGKSIGLAAAWLASV</sequence>
<dbReference type="EMBL" id="CAJVPT010006683">
    <property type="protein sequence ID" value="CAG8533432.1"/>
    <property type="molecule type" value="Genomic_DNA"/>
</dbReference>
<evidence type="ECO:0000313" key="2">
    <source>
        <dbReference type="Proteomes" id="UP000789525"/>
    </source>
</evidence>
<comment type="caution">
    <text evidence="1">The sequence shown here is derived from an EMBL/GenBank/DDBJ whole genome shotgun (WGS) entry which is preliminary data.</text>
</comment>
<name>A0ACA9LKV4_9GLOM</name>
<proteinExistence type="predicted"/>
<gene>
    <name evidence="1" type="ORF">ACOLOM_LOCUS4168</name>
</gene>
<reference evidence="1" key="1">
    <citation type="submission" date="2021-06" db="EMBL/GenBank/DDBJ databases">
        <authorList>
            <person name="Kallberg Y."/>
            <person name="Tangrot J."/>
            <person name="Rosling A."/>
        </authorList>
    </citation>
    <scope>NUCLEOTIDE SEQUENCE</scope>
    <source>
        <strain evidence="1">CL356</strain>
    </source>
</reference>
<evidence type="ECO:0000313" key="1">
    <source>
        <dbReference type="EMBL" id="CAG8533432.1"/>
    </source>
</evidence>
<protein>
    <submittedName>
        <fullName evidence="1">15197_t:CDS:1</fullName>
    </submittedName>
</protein>
<accession>A0ACA9LKV4</accession>
<dbReference type="Proteomes" id="UP000789525">
    <property type="component" value="Unassembled WGS sequence"/>
</dbReference>